<dbReference type="PANTHER" id="PTHR42754">
    <property type="entry name" value="ENDOGLUCANASE"/>
    <property type="match status" value="1"/>
</dbReference>
<keyword evidence="4" id="KW-1185">Reference proteome</keyword>
<keyword evidence="1" id="KW-0472">Membrane</keyword>
<feature type="transmembrane region" description="Helical" evidence="1">
    <location>
        <begin position="704"/>
        <end position="722"/>
    </location>
</feature>
<dbReference type="PROSITE" id="PS50093">
    <property type="entry name" value="PKD"/>
    <property type="match status" value="1"/>
</dbReference>
<reference evidence="3 4" key="1">
    <citation type="submission" date="2015-12" db="EMBL/GenBank/DDBJ databases">
        <title>Haloprofundus marisrubri gen. nov., sp. nov., an extremely halophilic archaeon isolated from the Discovery deep brine-seawater interface in the Red Sea.</title>
        <authorList>
            <person name="Zhang G."/>
            <person name="Stingl U."/>
            <person name="Rashid M."/>
        </authorList>
    </citation>
    <scope>NUCLEOTIDE SEQUENCE [LARGE SCALE GENOMIC DNA]</scope>
    <source>
        <strain evidence="3 4">SB9</strain>
    </source>
</reference>
<dbReference type="InterPro" id="IPR000601">
    <property type="entry name" value="PKD_dom"/>
</dbReference>
<dbReference type="CDD" id="cd00146">
    <property type="entry name" value="PKD"/>
    <property type="match status" value="1"/>
</dbReference>
<dbReference type="InterPro" id="IPR035986">
    <property type="entry name" value="PKD_dom_sf"/>
</dbReference>
<dbReference type="EMBL" id="LOPU01000038">
    <property type="protein sequence ID" value="KTG07810.1"/>
    <property type="molecule type" value="Genomic_DNA"/>
</dbReference>
<feature type="domain" description="PKD" evidence="2">
    <location>
        <begin position="539"/>
        <end position="603"/>
    </location>
</feature>
<keyword evidence="1" id="KW-0812">Transmembrane</keyword>
<dbReference type="SUPFAM" id="SSF49299">
    <property type="entry name" value="PKD domain"/>
    <property type="match status" value="1"/>
</dbReference>
<evidence type="ECO:0000256" key="1">
    <source>
        <dbReference type="SAM" id="Phobius"/>
    </source>
</evidence>
<proteinExistence type="predicted"/>
<dbReference type="Gene3D" id="2.60.40.10">
    <property type="entry name" value="Immunoglobulins"/>
    <property type="match status" value="1"/>
</dbReference>
<comment type="caution">
    <text evidence="3">The sequence shown here is derived from an EMBL/GenBank/DDBJ whole genome shotgun (WGS) entry which is preliminary data.</text>
</comment>
<organism evidence="3 4">
    <name type="scientific">Haloprofundus marisrubri</name>
    <dbReference type="NCBI Taxonomy" id="1514971"/>
    <lineage>
        <taxon>Archaea</taxon>
        <taxon>Methanobacteriati</taxon>
        <taxon>Methanobacteriota</taxon>
        <taxon>Stenosarchaea group</taxon>
        <taxon>Halobacteria</taxon>
        <taxon>Halobacteriales</taxon>
        <taxon>Haloferacaceae</taxon>
        <taxon>Haloprofundus</taxon>
    </lineage>
</organism>
<protein>
    <recommendedName>
        <fullName evidence="2">PKD domain-containing protein</fullName>
    </recommendedName>
</protein>
<dbReference type="InterPro" id="IPR022409">
    <property type="entry name" value="PKD/Chitinase_dom"/>
</dbReference>
<name>A0A0W1R3A8_9EURY</name>
<dbReference type="Pfam" id="PF00801">
    <property type="entry name" value="PKD"/>
    <property type="match status" value="1"/>
</dbReference>
<accession>A0A0W1R3A8</accession>
<evidence type="ECO:0000313" key="3">
    <source>
        <dbReference type="EMBL" id="KTG07810.1"/>
    </source>
</evidence>
<dbReference type="AlphaFoldDB" id="A0A0W1R3A8"/>
<dbReference type="Gene3D" id="2.80.10.50">
    <property type="match status" value="1"/>
</dbReference>
<evidence type="ECO:0000259" key="2">
    <source>
        <dbReference type="PROSITE" id="PS50093"/>
    </source>
</evidence>
<keyword evidence="1" id="KW-1133">Transmembrane helix</keyword>
<dbReference type="STRING" id="1514971.AUR64_01920"/>
<dbReference type="Proteomes" id="UP000054387">
    <property type="component" value="Unassembled WGS sequence"/>
</dbReference>
<evidence type="ECO:0000313" key="4">
    <source>
        <dbReference type="Proteomes" id="UP000054387"/>
    </source>
</evidence>
<dbReference type="InterPro" id="IPR013783">
    <property type="entry name" value="Ig-like_fold"/>
</dbReference>
<dbReference type="PANTHER" id="PTHR42754:SF1">
    <property type="entry name" value="LIPOPROTEIN"/>
    <property type="match status" value="1"/>
</dbReference>
<gene>
    <name evidence="3" type="ORF">AUR64_01920</name>
</gene>
<sequence>MVLLVSSIAGPVAAASPDAADQAAIGDIGPAAADETPIESNETYNAADGVVFSSMVETADGGFLLAGWVDSGKDDLGDQATVVKVNAAGERQWTKRFGDEGTDRLFDIIETDDGYLAVGRSNDDSGWSQAWAVGLSDDGTVEWEEQYGDARGDSFWSVSRAGDTYLMSGWTPTDGNGADGYVVATDEMGDVAWEWTTGGSEDEYIRDSVVTDDGVVFVGDSETFSGNSVGYVAKLGTDGTLAWEQTHENAGTDVEYRAVAAGDGEFAIAGVDNGQSTDKPDGLFARFSDTGEFRNSRTYGDDGYDMLEGIAHTGDGYILSGGNRLFASWDLDGWLVRTDEKGNSEWRERLGTTDRDAFWPVVVTDNGYAAAGFTGDQGWYVSVSRRVDGTVSSVNGTSTVTFGDEPLQLTYDEEKNASNVSPSLTRRQFLDQSMPGTPMYAASIDSAADGENSMTQVVARFDEATLQERNITATSLRLGSYVDGQWQFANSETTVENGTVVVRAMLPSAANTVYGVSSLEGPTATVDGVPQGAVAPGEAVELSAAASNGGSDENISVSWAFAGGEAEGESTTVQFDEPGYHNVTATVTNAYGLSDERTVSVAVNDQPSVTVDAPDTLSVGESAQLSATVTNDIGNATVTWLLPSGNQTGSTVEYTPQSATEQSVVVVVRDEFGGETRQTLDISVDEVQNQQTETEQDTSTTTPGFGTVVAFVSLVLFAVALTRRTRR</sequence>
<dbReference type="SMART" id="SM00089">
    <property type="entry name" value="PKD"/>
    <property type="match status" value="2"/>
</dbReference>